<sequence>MEGGLQIVQSSSRTTQSSVCVCVNIPLLQKERGKEDREKGEEKEGRERGKSGVRTEPSSVIDGGRYGVAGDQKHSRLPDYGPDLGLCCSLRHTPHLAVSNSATPISSTSLAAATSRPESLTQPRTMKAARPEERHLILCPRTGSEFAEASLTDFIHPFGHT</sequence>
<gene>
    <name evidence="2" type="ORF">PLEPLA_LOCUS39135</name>
</gene>
<evidence type="ECO:0000256" key="1">
    <source>
        <dbReference type="SAM" id="MobiDB-lite"/>
    </source>
</evidence>
<evidence type="ECO:0000313" key="3">
    <source>
        <dbReference type="Proteomes" id="UP001153269"/>
    </source>
</evidence>
<name>A0A9N7Z5W4_PLEPL</name>
<feature type="region of interest" description="Disordered" evidence="1">
    <location>
        <begin position="31"/>
        <end position="74"/>
    </location>
</feature>
<dbReference type="AlphaFoldDB" id="A0A9N7Z5W4"/>
<reference evidence="2" key="1">
    <citation type="submission" date="2020-03" db="EMBL/GenBank/DDBJ databases">
        <authorList>
            <person name="Weist P."/>
        </authorList>
    </citation>
    <scope>NUCLEOTIDE SEQUENCE</scope>
</reference>
<feature type="region of interest" description="Disordered" evidence="1">
    <location>
        <begin position="107"/>
        <end position="130"/>
    </location>
</feature>
<accession>A0A9N7Z5W4</accession>
<feature type="compositionally biased region" description="Basic and acidic residues" evidence="1">
    <location>
        <begin position="31"/>
        <end position="50"/>
    </location>
</feature>
<proteinExistence type="predicted"/>
<dbReference type="EMBL" id="CADEAL010004090">
    <property type="protein sequence ID" value="CAB1451441.1"/>
    <property type="molecule type" value="Genomic_DNA"/>
</dbReference>
<keyword evidence="3" id="KW-1185">Reference proteome</keyword>
<evidence type="ECO:0000313" key="2">
    <source>
        <dbReference type="EMBL" id="CAB1451441.1"/>
    </source>
</evidence>
<comment type="caution">
    <text evidence="2">The sequence shown here is derived from an EMBL/GenBank/DDBJ whole genome shotgun (WGS) entry which is preliminary data.</text>
</comment>
<dbReference type="Proteomes" id="UP001153269">
    <property type="component" value="Unassembled WGS sequence"/>
</dbReference>
<protein>
    <submittedName>
        <fullName evidence="2">Uncharacterized protein</fullName>
    </submittedName>
</protein>
<organism evidence="2 3">
    <name type="scientific">Pleuronectes platessa</name>
    <name type="common">European plaice</name>
    <dbReference type="NCBI Taxonomy" id="8262"/>
    <lineage>
        <taxon>Eukaryota</taxon>
        <taxon>Metazoa</taxon>
        <taxon>Chordata</taxon>
        <taxon>Craniata</taxon>
        <taxon>Vertebrata</taxon>
        <taxon>Euteleostomi</taxon>
        <taxon>Actinopterygii</taxon>
        <taxon>Neopterygii</taxon>
        <taxon>Teleostei</taxon>
        <taxon>Neoteleostei</taxon>
        <taxon>Acanthomorphata</taxon>
        <taxon>Carangaria</taxon>
        <taxon>Pleuronectiformes</taxon>
        <taxon>Pleuronectoidei</taxon>
        <taxon>Pleuronectidae</taxon>
        <taxon>Pleuronectes</taxon>
    </lineage>
</organism>
<feature type="compositionally biased region" description="Polar residues" evidence="1">
    <location>
        <begin position="107"/>
        <end position="124"/>
    </location>
</feature>